<keyword evidence="4" id="KW-0233">DNA recombination</keyword>
<keyword evidence="8" id="KW-1185">Reference proteome</keyword>
<dbReference type="InterPro" id="IPR041796">
    <property type="entry name" value="Mre11_N"/>
</dbReference>
<keyword evidence="1 4" id="KW-0540">Nuclease</keyword>
<dbReference type="GO" id="GO:0006260">
    <property type="term" value="P:DNA replication"/>
    <property type="evidence" value="ECO:0007669"/>
    <property type="project" value="UniProtKB-KW"/>
</dbReference>
<proteinExistence type="inferred from homology"/>
<dbReference type="InterPro" id="IPR029052">
    <property type="entry name" value="Metallo-depent_PP-like"/>
</dbReference>
<keyword evidence="2 4" id="KW-0378">Hydrolase</keyword>
<dbReference type="InterPro" id="IPR004593">
    <property type="entry name" value="SbcD"/>
</dbReference>
<protein>
    <recommendedName>
        <fullName evidence="4">Nuclease SbcCD subunit D</fullName>
    </recommendedName>
</protein>
<comment type="function">
    <text evidence="4">SbcCD cleaves DNA hairpin structures. These structures can inhibit DNA replication and are intermediates in certain DNA recombination reactions. The complex acts as a 3'-&gt;5' double strand exonuclease that can open hairpins. It also has a 5' single-strand endonuclease activity.</text>
</comment>
<feature type="region of interest" description="Disordered" evidence="5">
    <location>
        <begin position="418"/>
        <end position="438"/>
    </location>
</feature>
<dbReference type="GO" id="GO:0006310">
    <property type="term" value="P:DNA recombination"/>
    <property type="evidence" value="ECO:0007669"/>
    <property type="project" value="UniProtKB-KW"/>
</dbReference>
<dbReference type="PANTHER" id="PTHR30337">
    <property type="entry name" value="COMPONENT OF ATP-DEPENDENT DSDNA EXONUCLEASE"/>
    <property type="match status" value="1"/>
</dbReference>
<evidence type="ECO:0000313" key="7">
    <source>
        <dbReference type="EMBL" id="RAL23634.1"/>
    </source>
</evidence>
<dbReference type="Proteomes" id="UP000249169">
    <property type="component" value="Unassembled WGS sequence"/>
</dbReference>
<sequence length="438" mass="48765">MTLESSGLMRILHTSDLHLGATLEQASLEDEQSRFLEWLFLTLQEDRVECLIIAGDVFDTGQAPARAQGLYYRFLQRCSGLPALRKIVVVGGNHDSASQLDAPAPVLQSIAVQVVGGLSSDPAGWDRALIPITDTKGHTEAVIVATPYIHESRLGVGRIAGEGVDSEHTRTFFQAFEDFYTELARRALASYGQVPLVGVAHLTCLPAAQKLRDDDFKTDLHQVGALGALPPSIFCEDYAYVALGHIHRSFAVERGRVWYSGTPVPIRFGEARTPRQVLLVDIGEEVVVTPRRVPEFRALLELQDTPEELERLVGTRTWESPLPPYLSIESRVEITRPGTLDRLRERINEQFTPEERPRIIAFREVLTGDSEVSEFGEARTIDLDTLTPDRLFTRLYRSQNQGQAPPPEIQQAFASLLPRDDAPLELPMENAQPSLEDI</sequence>
<dbReference type="GO" id="GO:0004519">
    <property type="term" value="F:endonuclease activity"/>
    <property type="evidence" value="ECO:0007669"/>
    <property type="project" value="UniProtKB-KW"/>
</dbReference>
<dbReference type="EMBL" id="QHKO01000002">
    <property type="protein sequence ID" value="RAL23634.1"/>
    <property type="molecule type" value="Genomic_DNA"/>
</dbReference>
<evidence type="ECO:0000256" key="2">
    <source>
        <dbReference type="ARBA" id="ARBA00022801"/>
    </source>
</evidence>
<keyword evidence="3 4" id="KW-0269">Exonuclease</keyword>
<reference evidence="7 8" key="1">
    <citation type="submission" date="2018-05" db="EMBL/GenBank/DDBJ databases">
        <title>Lujinxingia marina gen. nov. sp. nov., a new facultative anaerobic member of the class Deltaproteobacteria, and proposal of Lujinxingaceae fam. nov.</title>
        <authorList>
            <person name="Li C.-M."/>
        </authorList>
    </citation>
    <scope>NUCLEOTIDE SEQUENCE [LARGE SCALE GENOMIC DNA]</scope>
    <source>
        <strain evidence="7 8">B210</strain>
    </source>
</reference>
<dbReference type="Pfam" id="PF00149">
    <property type="entry name" value="Metallophos"/>
    <property type="match status" value="1"/>
</dbReference>
<feature type="domain" description="Calcineurin-like phosphoesterase" evidence="6">
    <location>
        <begin position="9"/>
        <end position="98"/>
    </location>
</feature>
<comment type="caution">
    <text evidence="7">The sequence shown here is derived from an EMBL/GenBank/DDBJ whole genome shotgun (WGS) entry which is preliminary data.</text>
</comment>
<dbReference type="InterPro" id="IPR004843">
    <property type="entry name" value="Calcineurin-like_PHP"/>
</dbReference>
<gene>
    <name evidence="4" type="primary">sbcD</name>
    <name evidence="7" type="ORF">DL240_05595</name>
</gene>
<evidence type="ECO:0000256" key="1">
    <source>
        <dbReference type="ARBA" id="ARBA00022722"/>
    </source>
</evidence>
<evidence type="ECO:0000256" key="4">
    <source>
        <dbReference type="RuleBase" id="RU363069"/>
    </source>
</evidence>
<name>A0A328C9G4_9DELT</name>
<dbReference type="InterPro" id="IPR050535">
    <property type="entry name" value="DNA_Repair-Maintenance_Comp"/>
</dbReference>
<keyword evidence="4" id="KW-0235">DNA replication</keyword>
<accession>A0A328C9G4</accession>
<evidence type="ECO:0000256" key="5">
    <source>
        <dbReference type="SAM" id="MobiDB-lite"/>
    </source>
</evidence>
<comment type="subunit">
    <text evidence="4">Heterodimer of SbcC and SbcD.</text>
</comment>
<dbReference type="AlphaFoldDB" id="A0A328C9G4"/>
<evidence type="ECO:0000313" key="8">
    <source>
        <dbReference type="Proteomes" id="UP000249169"/>
    </source>
</evidence>
<dbReference type="NCBIfam" id="TIGR00619">
    <property type="entry name" value="sbcd"/>
    <property type="match status" value="1"/>
</dbReference>
<dbReference type="GO" id="GO:0008408">
    <property type="term" value="F:3'-5' exonuclease activity"/>
    <property type="evidence" value="ECO:0007669"/>
    <property type="project" value="InterPro"/>
</dbReference>
<keyword evidence="4" id="KW-0255">Endonuclease</keyword>
<organism evidence="7 8">
    <name type="scientific">Lujinxingia litoralis</name>
    <dbReference type="NCBI Taxonomy" id="2211119"/>
    <lineage>
        <taxon>Bacteria</taxon>
        <taxon>Deltaproteobacteria</taxon>
        <taxon>Bradymonadales</taxon>
        <taxon>Lujinxingiaceae</taxon>
        <taxon>Lujinxingia</taxon>
    </lineage>
</organism>
<dbReference type="PANTHER" id="PTHR30337:SF0">
    <property type="entry name" value="NUCLEASE SBCCD SUBUNIT D"/>
    <property type="match status" value="1"/>
</dbReference>
<dbReference type="Gene3D" id="3.60.21.10">
    <property type="match status" value="1"/>
</dbReference>
<evidence type="ECO:0000256" key="3">
    <source>
        <dbReference type="ARBA" id="ARBA00022839"/>
    </source>
</evidence>
<evidence type="ECO:0000259" key="6">
    <source>
        <dbReference type="Pfam" id="PF00149"/>
    </source>
</evidence>
<dbReference type="CDD" id="cd00840">
    <property type="entry name" value="MPP_Mre11_N"/>
    <property type="match status" value="1"/>
</dbReference>
<comment type="similarity">
    <text evidence="4">Belongs to the SbcD family.</text>
</comment>
<dbReference type="SUPFAM" id="SSF56300">
    <property type="entry name" value="Metallo-dependent phosphatases"/>
    <property type="match status" value="1"/>
</dbReference>